<evidence type="ECO:0000313" key="3">
    <source>
        <dbReference type="Proteomes" id="UP000590740"/>
    </source>
</evidence>
<dbReference type="GO" id="GO:0016757">
    <property type="term" value="F:glycosyltransferase activity"/>
    <property type="evidence" value="ECO:0007669"/>
    <property type="project" value="TreeGrafter"/>
</dbReference>
<organism evidence="2 3">
    <name type="scientific">Prosthecobacter vanneervenii</name>
    <dbReference type="NCBI Taxonomy" id="48466"/>
    <lineage>
        <taxon>Bacteria</taxon>
        <taxon>Pseudomonadati</taxon>
        <taxon>Verrucomicrobiota</taxon>
        <taxon>Verrucomicrobiia</taxon>
        <taxon>Verrucomicrobiales</taxon>
        <taxon>Verrucomicrobiaceae</taxon>
        <taxon>Prosthecobacter</taxon>
    </lineage>
</organism>
<dbReference type="Pfam" id="PF13692">
    <property type="entry name" value="Glyco_trans_1_4"/>
    <property type="match status" value="1"/>
</dbReference>
<proteinExistence type="predicted"/>
<gene>
    <name evidence="2" type="ORF">HNQ65_004639</name>
</gene>
<sequence>MSADVMWLPASPLEGWASMDRYWRELERVVCEAPPDDVRIGCVLKGAAPMKSAEGTRMQRMFEKYVAYPLRAKRVRAPLCHVLDHSYAHLLRHLPRSARKVVTVFDLVPLEDPGALSAAQVERFRRTVQNLRLADHVISISEETRRKLGTMLGIEQERVTVAVPGVDAAAFQKKVAEDNAVRRRLAGMPGVILSVGSAVKRKNLESLPGMFERMRGAFEQRHCCFVRAGERLPEGLRREIVAVTGEDGFVELGPIFGEDLVAAYQAARVLIFSSTLEGLTFVIPEAMAAGCTVVTNRLTANPEAGGDAALYYDEGQPESAARQLLMMLENDEEHAKRRELGRKRVDEWTWKRHFETVMGVYRQQLKRA</sequence>
<dbReference type="PANTHER" id="PTHR46401:SF2">
    <property type="entry name" value="GLYCOSYLTRANSFERASE WBBK-RELATED"/>
    <property type="match status" value="1"/>
</dbReference>
<dbReference type="Proteomes" id="UP000590740">
    <property type="component" value="Unassembled WGS sequence"/>
</dbReference>
<protein>
    <submittedName>
        <fullName evidence="2">Glycosyltransferase involved in cell wall biosynthesis</fullName>
    </submittedName>
</protein>
<evidence type="ECO:0000313" key="2">
    <source>
        <dbReference type="EMBL" id="MBB5035031.1"/>
    </source>
</evidence>
<dbReference type="SUPFAM" id="SSF53756">
    <property type="entry name" value="UDP-Glycosyltransferase/glycogen phosphorylase"/>
    <property type="match status" value="1"/>
</dbReference>
<dbReference type="RefSeq" id="WP_184343418.1">
    <property type="nucleotide sequence ID" value="NZ_JACHIG010000013.1"/>
</dbReference>
<keyword evidence="1 2" id="KW-0808">Transferase</keyword>
<dbReference type="AlphaFoldDB" id="A0A7W8DMN1"/>
<dbReference type="EMBL" id="JACHIG010000013">
    <property type="protein sequence ID" value="MBB5035031.1"/>
    <property type="molecule type" value="Genomic_DNA"/>
</dbReference>
<dbReference type="Gene3D" id="3.40.50.2000">
    <property type="entry name" value="Glycogen Phosphorylase B"/>
    <property type="match status" value="2"/>
</dbReference>
<keyword evidence="3" id="KW-1185">Reference proteome</keyword>
<evidence type="ECO:0000256" key="1">
    <source>
        <dbReference type="ARBA" id="ARBA00022679"/>
    </source>
</evidence>
<dbReference type="GO" id="GO:0009103">
    <property type="term" value="P:lipopolysaccharide biosynthetic process"/>
    <property type="evidence" value="ECO:0007669"/>
    <property type="project" value="TreeGrafter"/>
</dbReference>
<accession>A0A7W8DMN1</accession>
<name>A0A7W8DMN1_9BACT</name>
<dbReference type="PANTHER" id="PTHR46401">
    <property type="entry name" value="GLYCOSYLTRANSFERASE WBBK-RELATED"/>
    <property type="match status" value="1"/>
</dbReference>
<comment type="caution">
    <text evidence="2">The sequence shown here is derived from an EMBL/GenBank/DDBJ whole genome shotgun (WGS) entry which is preliminary data.</text>
</comment>
<reference evidence="2 3" key="1">
    <citation type="submission" date="2020-08" db="EMBL/GenBank/DDBJ databases">
        <title>Genomic Encyclopedia of Type Strains, Phase IV (KMG-IV): sequencing the most valuable type-strain genomes for metagenomic binning, comparative biology and taxonomic classification.</title>
        <authorList>
            <person name="Goeker M."/>
        </authorList>
    </citation>
    <scope>NUCLEOTIDE SEQUENCE [LARGE SCALE GENOMIC DNA]</scope>
    <source>
        <strain evidence="2 3">DSM 12252</strain>
    </source>
</reference>
<dbReference type="CDD" id="cd03809">
    <property type="entry name" value="GT4_MtfB-like"/>
    <property type="match status" value="1"/>
</dbReference>